<evidence type="ECO:0000313" key="2">
    <source>
        <dbReference type="Proteomes" id="UP000030853"/>
    </source>
</evidence>
<dbReference type="RefSeq" id="WP_039331747.1">
    <property type="nucleotide sequence ID" value="NZ_JTJJ01000044.1"/>
</dbReference>
<name>A0A0B1R3I1_9GAMM</name>
<comment type="caution">
    <text evidence="1">The sequence shown here is derived from an EMBL/GenBank/DDBJ whole genome shotgun (WGS) entry which is preliminary data.</text>
</comment>
<dbReference type="EMBL" id="JTJJ01000044">
    <property type="protein sequence ID" value="KHJ67603.1"/>
    <property type="molecule type" value="Genomic_DNA"/>
</dbReference>
<gene>
    <name evidence="1" type="ORF">QU24_13065</name>
</gene>
<dbReference type="AlphaFoldDB" id="A0A0B1R3I1"/>
<protein>
    <submittedName>
        <fullName evidence="1">Uncharacterized protein</fullName>
    </submittedName>
</protein>
<reference evidence="1 2" key="1">
    <citation type="submission" date="2014-11" db="EMBL/GenBank/DDBJ databases">
        <title>Genome sequencing of Pantoea rodasii ND03.</title>
        <authorList>
            <person name="Muhamad Yunos N.Y."/>
            <person name="Chan K.-G."/>
        </authorList>
    </citation>
    <scope>NUCLEOTIDE SEQUENCE [LARGE SCALE GENOMIC DNA]</scope>
    <source>
        <strain evidence="1 2">ND03</strain>
    </source>
</reference>
<proteinExistence type="predicted"/>
<organism evidence="1 2">
    <name type="scientific">Pantoea rodasii</name>
    <dbReference type="NCBI Taxonomy" id="1076549"/>
    <lineage>
        <taxon>Bacteria</taxon>
        <taxon>Pseudomonadati</taxon>
        <taxon>Pseudomonadota</taxon>
        <taxon>Gammaproteobacteria</taxon>
        <taxon>Enterobacterales</taxon>
        <taxon>Erwiniaceae</taxon>
        <taxon>Pantoea</taxon>
    </lineage>
</organism>
<accession>A0A0B1R3I1</accession>
<sequence length="60" mass="7239">MKEGYYWVRDKDNPPEVWRYIRQFGWYRPCVAVPITLSSFKLMNYQVISDRLLPPGFTPL</sequence>
<evidence type="ECO:0000313" key="1">
    <source>
        <dbReference type="EMBL" id="KHJ67603.1"/>
    </source>
</evidence>
<dbReference type="Proteomes" id="UP000030853">
    <property type="component" value="Unassembled WGS sequence"/>
</dbReference>